<dbReference type="eggNOG" id="COG1028">
    <property type="taxonomic scope" value="Bacteria"/>
</dbReference>
<dbReference type="InterPro" id="IPR036291">
    <property type="entry name" value="NAD(P)-bd_dom_sf"/>
</dbReference>
<dbReference type="NCBIfam" id="NF005559">
    <property type="entry name" value="PRK07231.1"/>
    <property type="match status" value="1"/>
</dbReference>
<evidence type="ECO:0000256" key="1">
    <source>
        <dbReference type="ARBA" id="ARBA00006484"/>
    </source>
</evidence>
<sequence length="251" mass="26944">MDFKKKKVIVTGANRSIGQRIAIAFAEQGAEVVISYHSDASGAEKTLHAITKIGGKAQAFYADFSDINQVPIFAEQAINNLGRVDILVNNAGISSRETIFELPPEKMLQVFQINCISPLYLTQLCAKNMVDVGNKGCIINISSISGTITMPKGIGYGASKAALNKWTKHAALDLAKYGIRVNTIAPGVIESGMNEDTATTNPELWNYLLNNIPLQRPGTPNDIAHMALFLASEKASWITGTVLTVDGGHAV</sequence>
<protein>
    <submittedName>
        <fullName evidence="3">Short-chain dehydrogenases/reductases family protein</fullName>
        <ecNumber evidence="3">1.1.1.47</ecNumber>
    </submittedName>
</protein>
<dbReference type="STRING" id="28087.Lsai_0207"/>
<organism evidence="3 4">
    <name type="scientific">Legionella sainthelensi</name>
    <dbReference type="NCBI Taxonomy" id="28087"/>
    <lineage>
        <taxon>Bacteria</taxon>
        <taxon>Pseudomonadati</taxon>
        <taxon>Pseudomonadota</taxon>
        <taxon>Gammaproteobacteria</taxon>
        <taxon>Legionellales</taxon>
        <taxon>Legionellaceae</taxon>
        <taxon>Legionella</taxon>
    </lineage>
</organism>
<evidence type="ECO:0000313" key="3">
    <source>
        <dbReference type="EMBL" id="KTD60097.1"/>
    </source>
</evidence>
<dbReference type="OrthoDB" id="9806974at2"/>
<proteinExistence type="inferred from homology"/>
<comment type="similarity">
    <text evidence="1">Belongs to the short-chain dehydrogenases/reductases (SDR) family.</text>
</comment>
<dbReference type="GO" id="GO:0047936">
    <property type="term" value="F:glucose 1-dehydrogenase [NAD(P)+] activity"/>
    <property type="evidence" value="ECO:0007669"/>
    <property type="project" value="UniProtKB-EC"/>
</dbReference>
<evidence type="ECO:0000256" key="2">
    <source>
        <dbReference type="ARBA" id="ARBA00023002"/>
    </source>
</evidence>
<dbReference type="PRINTS" id="PR00081">
    <property type="entry name" value="GDHRDH"/>
</dbReference>
<dbReference type="PANTHER" id="PTHR43639:SF1">
    <property type="entry name" value="SHORT-CHAIN DEHYDROGENASE_REDUCTASE FAMILY PROTEIN"/>
    <property type="match status" value="1"/>
</dbReference>
<dbReference type="PATRIC" id="fig|28087.4.peg.220"/>
<reference evidence="3 4" key="1">
    <citation type="submission" date="2015-11" db="EMBL/GenBank/DDBJ databases">
        <title>Genomic analysis of 38 Legionella species identifies large and diverse effector repertoires.</title>
        <authorList>
            <person name="Burstein D."/>
            <person name="Amaro F."/>
            <person name="Zusman T."/>
            <person name="Lifshitz Z."/>
            <person name="Cohen O."/>
            <person name="Gilbert J.A."/>
            <person name="Pupko T."/>
            <person name="Shuman H.A."/>
            <person name="Segal G."/>
        </authorList>
    </citation>
    <scope>NUCLEOTIDE SEQUENCE [LARGE SCALE GENOMIC DNA]</scope>
    <source>
        <strain evidence="3 4">Mt.St.Helens-4</strain>
    </source>
</reference>
<keyword evidence="2 3" id="KW-0560">Oxidoreductase</keyword>
<dbReference type="FunFam" id="3.40.50.720:FF:000084">
    <property type="entry name" value="Short-chain dehydrogenase reductase"/>
    <property type="match status" value="1"/>
</dbReference>
<dbReference type="Proteomes" id="UP000054621">
    <property type="component" value="Unassembled WGS sequence"/>
</dbReference>
<comment type="caution">
    <text evidence="3">The sequence shown here is derived from an EMBL/GenBank/DDBJ whole genome shotgun (WGS) entry which is preliminary data.</text>
</comment>
<dbReference type="PANTHER" id="PTHR43639">
    <property type="entry name" value="OXIDOREDUCTASE, SHORT-CHAIN DEHYDROGENASE/REDUCTASE FAMILY (AFU_ORTHOLOGUE AFUA_5G02870)"/>
    <property type="match status" value="1"/>
</dbReference>
<dbReference type="AlphaFoldDB" id="A0A0W0YT74"/>
<dbReference type="SUPFAM" id="SSF51735">
    <property type="entry name" value="NAD(P)-binding Rossmann-fold domains"/>
    <property type="match status" value="1"/>
</dbReference>
<evidence type="ECO:0000313" key="4">
    <source>
        <dbReference type="Proteomes" id="UP000054621"/>
    </source>
</evidence>
<dbReference type="EC" id="1.1.1.47" evidence="3"/>
<dbReference type="Pfam" id="PF13561">
    <property type="entry name" value="adh_short_C2"/>
    <property type="match status" value="1"/>
</dbReference>
<dbReference type="EMBL" id="LNYV01000003">
    <property type="protein sequence ID" value="KTD60097.1"/>
    <property type="molecule type" value="Genomic_DNA"/>
</dbReference>
<gene>
    <name evidence="3" type="ORF">Lsai_0207</name>
</gene>
<dbReference type="InterPro" id="IPR002347">
    <property type="entry name" value="SDR_fam"/>
</dbReference>
<dbReference type="CDD" id="cd05233">
    <property type="entry name" value="SDR_c"/>
    <property type="match status" value="1"/>
</dbReference>
<accession>A0A0W0YT74</accession>
<dbReference type="RefSeq" id="WP_027270036.1">
    <property type="nucleotide sequence ID" value="NZ_CAAAJE010000005.1"/>
</dbReference>
<dbReference type="PRINTS" id="PR00080">
    <property type="entry name" value="SDRFAMILY"/>
</dbReference>
<name>A0A0W0YT74_9GAMM</name>
<dbReference type="Gene3D" id="3.40.50.720">
    <property type="entry name" value="NAD(P)-binding Rossmann-like Domain"/>
    <property type="match status" value="1"/>
</dbReference>